<dbReference type="AlphaFoldDB" id="A0A1H8AGD7"/>
<evidence type="ECO:0000313" key="2">
    <source>
        <dbReference type="EMBL" id="SEM69835.1"/>
    </source>
</evidence>
<organism evidence="2 3">
    <name type="scientific">Nitrosomonas marina</name>
    <dbReference type="NCBI Taxonomy" id="917"/>
    <lineage>
        <taxon>Bacteria</taxon>
        <taxon>Pseudomonadati</taxon>
        <taxon>Pseudomonadota</taxon>
        <taxon>Betaproteobacteria</taxon>
        <taxon>Nitrosomonadales</taxon>
        <taxon>Nitrosomonadaceae</taxon>
        <taxon>Nitrosomonas</taxon>
    </lineage>
</organism>
<evidence type="ECO:0000259" key="1">
    <source>
        <dbReference type="PROSITE" id="PS50828"/>
    </source>
</evidence>
<keyword evidence="2" id="KW-0378">Hydrolase</keyword>
<dbReference type="PROSITE" id="PS50828">
    <property type="entry name" value="SMR"/>
    <property type="match status" value="1"/>
</dbReference>
<dbReference type="Gene3D" id="3.30.1370.110">
    <property type="match status" value="1"/>
</dbReference>
<keyword evidence="2" id="KW-0540">Nuclease</keyword>
<dbReference type="SUPFAM" id="SSF160443">
    <property type="entry name" value="SMR domain-like"/>
    <property type="match status" value="1"/>
</dbReference>
<dbReference type="EMBL" id="FOCP01000001">
    <property type="protein sequence ID" value="SEM69835.1"/>
    <property type="molecule type" value="Genomic_DNA"/>
</dbReference>
<dbReference type="Pfam" id="PF01713">
    <property type="entry name" value="Smr"/>
    <property type="match status" value="1"/>
</dbReference>
<dbReference type="GO" id="GO:0004519">
    <property type="term" value="F:endonuclease activity"/>
    <property type="evidence" value="ECO:0007669"/>
    <property type="project" value="UniProtKB-KW"/>
</dbReference>
<dbReference type="PANTHER" id="PTHR35562:SF2">
    <property type="entry name" value="DNA ENDONUCLEASE SMRA-RELATED"/>
    <property type="match status" value="1"/>
</dbReference>
<feature type="domain" description="Smr" evidence="1">
    <location>
        <begin position="103"/>
        <end position="184"/>
    </location>
</feature>
<dbReference type="OrthoDB" id="9808881at2"/>
<dbReference type="InterPro" id="IPR036063">
    <property type="entry name" value="Smr_dom_sf"/>
</dbReference>
<gene>
    <name evidence="2" type="ORF">SAMN05216325_101136</name>
</gene>
<proteinExistence type="predicted"/>
<sequence length="190" mass="21234">MSKKKEAANAMNDDITEFYEAMKHVVPLTASDRTILESEKPAPHPRKKNPFTLYDPVFETADANDANLPKISADDEWSYSGPGVSHQTLRRLKRGYWRIRDSIDLHGLTQDIARRHMTDFLNTALQKRLRCVKVIHGKGLSSQDGIPVLKYSVGSWLAQHPAVLAFCQASPENGGGGAVMILLKSKEHKQ</sequence>
<dbReference type="InterPro" id="IPR002625">
    <property type="entry name" value="Smr_dom"/>
</dbReference>
<evidence type="ECO:0000313" key="3">
    <source>
        <dbReference type="Proteomes" id="UP000199459"/>
    </source>
</evidence>
<dbReference type="STRING" id="917.SAMN05216326_12361"/>
<dbReference type="PANTHER" id="PTHR35562">
    <property type="entry name" value="DNA ENDONUCLEASE SMRA-RELATED"/>
    <property type="match status" value="1"/>
</dbReference>
<reference evidence="2 3" key="1">
    <citation type="submission" date="2016-10" db="EMBL/GenBank/DDBJ databases">
        <authorList>
            <person name="de Groot N.N."/>
        </authorList>
    </citation>
    <scope>NUCLEOTIDE SEQUENCE [LARGE SCALE GENOMIC DNA]</scope>
    <source>
        <strain evidence="2 3">Nm22</strain>
    </source>
</reference>
<name>A0A1H8AGD7_9PROT</name>
<dbReference type="SMART" id="SM00463">
    <property type="entry name" value="SMR"/>
    <property type="match status" value="1"/>
</dbReference>
<keyword evidence="2" id="KW-0255">Endonuclease</keyword>
<protein>
    <submittedName>
        <fullName evidence="2">DNA-nicking endonuclease, Smr domain</fullName>
    </submittedName>
</protein>
<dbReference type="RefSeq" id="WP_090626999.1">
    <property type="nucleotide sequence ID" value="NZ_FOCP01000001.1"/>
</dbReference>
<accession>A0A1H8AGD7</accession>
<dbReference type="Proteomes" id="UP000199459">
    <property type="component" value="Unassembled WGS sequence"/>
</dbReference>